<keyword evidence="6 18" id="KW-0812">Transmembrane</keyword>
<dbReference type="GO" id="GO:0000139">
    <property type="term" value="C:Golgi membrane"/>
    <property type="evidence" value="ECO:0007669"/>
    <property type="project" value="UniProtKB-SubCell"/>
</dbReference>
<comment type="similarity">
    <text evidence="3">Belongs to the glycosyltransferase 29 family.</text>
</comment>
<evidence type="ECO:0000256" key="17">
    <source>
        <dbReference type="SAM" id="MobiDB-lite"/>
    </source>
</evidence>
<name>A0A6P4Y4M1_BRABE</name>
<keyword evidence="8 18" id="KW-1133">Transmembrane helix</keyword>
<dbReference type="Pfam" id="PF00777">
    <property type="entry name" value="Glyco_transf_29"/>
    <property type="match status" value="1"/>
</dbReference>
<evidence type="ECO:0000256" key="11">
    <source>
        <dbReference type="ARBA" id="ARBA00023157"/>
    </source>
</evidence>
<evidence type="ECO:0000256" key="12">
    <source>
        <dbReference type="ARBA" id="ARBA00023180"/>
    </source>
</evidence>
<dbReference type="Gene3D" id="3.90.1480.20">
    <property type="entry name" value="Glycosyl transferase family 29"/>
    <property type="match status" value="1"/>
</dbReference>
<evidence type="ECO:0000256" key="18">
    <source>
        <dbReference type="SAM" id="Phobius"/>
    </source>
</evidence>
<organism evidence="19 20">
    <name type="scientific">Branchiostoma belcheri</name>
    <name type="common">Amphioxus</name>
    <dbReference type="NCBI Taxonomy" id="7741"/>
    <lineage>
        <taxon>Eukaryota</taxon>
        <taxon>Metazoa</taxon>
        <taxon>Chordata</taxon>
        <taxon>Cephalochordata</taxon>
        <taxon>Leptocardii</taxon>
        <taxon>Amphioxiformes</taxon>
        <taxon>Branchiostomatidae</taxon>
        <taxon>Branchiostoma</taxon>
    </lineage>
</organism>
<evidence type="ECO:0000256" key="8">
    <source>
        <dbReference type="ARBA" id="ARBA00022989"/>
    </source>
</evidence>
<dbReference type="Proteomes" id="UP000515135">
    <property type="component" value="Unplaced"/>
</dbReference>
<evidence type="ECO:0000256" key="13">
    <source>
        <dbReference type="ARBA" id="ARBA00036348"/>
    </source>
</evidence>
<dbReference type="GeneID" id="109464716"/>
<evidence type="ECO:0000256" key="9">
    <source>
        <dbReference type="ARBA" id="ARBA00023034"/>
    </source>
</evidence>
<proteinExistence type="inferred from homology"/>
<comment type="catalytic activity">
    <reaction evidence="13">
        <text>a beta-D-galactosyl-(1-&gt;3)-N-acetyl-alpha-D-galactosaminyl derivative + CMP-N-acetyl-beta-neuraminate = a beta-D-galactosyl-(1-&gt;3)-[N-acetyl-alpha-neuraminyl-(2-&gt;6)]-N-acetyl-alpha-D-galactosaminyl derivative + CMP + H(+)</text>
        <dbReference type="Rhea" id="RHEA:11136"/>
        <dbReference type="ChEBI" id="CHEBI:15378"/>
        <dbReference type="ChEBI" id="CHEBI:57812"/>
        <dbReference type="ChEBI" id="CHEBI:60377"/>
        <dbReference type="ChEBI" id="CHEBI:133470"/>
        <dbReference type="ChEBI" id="CHEBI:140764"/>
        <dbReference type="EC" id="2.4.3.3"/>
    </reaction>
    <physiologicalReaction direction="left-to-right" evidence="13">
        <dbReference type="Rhea" id="RHEA:11137"/>
    </physiologicalReaction>
</comment>
<evidence type="ECO:0000256" key="1">
    <source>
        <dbReference type="ARBA" id="ARBA00004323"/>
    </source>
</evidence>
<keyword evidence="10 18" id="KW-0472">Membrane</keyword>
<protein>
    <recommendedName>
        <fullName evidence="14">alpha-N-acetylgalactosaminide alpha-2,6-sialyltransferase</fullName>
        <ecNumber evidence="14">2.4.3.3</ecNumber>
    </recommendedName>
</protein>
<evidence type="ECO:0000256" key="15">
    <source>
        <dbReference type="ARBA" id="ARBA00050664"/>
    </source>
</evidence>
<evidence type="ECO:0000256" key="6">
    <source>
        <dbReference type="ARBA" id="ARBA00022692"/>
    </source>
</evidence>
<reference evidence="20" key="1">
    <citation type="submission" date="2025-08" db="UniProtKB">
        <authorList>
            <consortium name="RefSeq"/>
        </authorList>
    </citation>
    <scope>IDENTIFICATION</scope>
    <source>
        <tissue evidence="20">Gonad</tissue>
    </source>
</reference>
<gene>
    <name evidence="20" type="primary">LOC109464716</name>
</gene>
<comment type="catalytic activity">
    <reaction evidence="16">
        <text>a 3-O-[N-acetyl-alpha-D-galactosaminyl]-L-threonyl-[protein] + CMP-N-acetyl-beta-neuraminate = a 3-O-[N-acetyl-alpha-neuraminosyl-(2-&gt;6)-N-acetyl-alpha-D-galactosaminyl]-L-threonyl-[protein] + CMP + H(+)</text>
        <dbReference type="Rhea" id="RHEA:81643"/>
        <dbReference type="Rhea" id="RHEA-COMP:11689"/>
        <dbReference type="Rhea" id="RHEA-COMP:19720"/>
        <dbReference type="ChEBI" id="CHEBI:15378"/>
        <dbReference type="ChEBI" id="CHEBI:57812"/>
        <dbReference type="ChEBI" id="CHEBI:60377"/>
        <dbReference type="ChEBI" id="CHEBI:87075"/>
        <dbReference type="ChEBI" id="CHEBI:231970"/>
    </reaction>
    <physiologicalReaction direction="left-to-right" evidence="16">
        <dbReference type="Rhea" id="RHEA:81644"/>
    </physiologicalReaction>
</comment>
<keyword evidence="19" id="KW-1185">Reference proteome</keyword>
<dbReference type="CDD" id="cd23964">
    <property type="entry name" value="GT29_ST6GALNAC1_2"/>
    <property type="match status" value="1"/>
</dbReference>
<keyword evidence="4" id="KW-0328">Glycosyltransferase</keyword>
<evidence type="ECO:0000313" key="19">
    <source>
        <dbReference type="Proteomes" id="UP000515135"/>
    </source>
</evidence>
<accession>A0A6P4Y4M1</accession>
<feature type="compositionally biased region" description="Basic and acidic residues" evidence="17">
    <location>
        <begin position="77"/>
        <end position="92"/>
    </location>
</feature>
<keyword evidence="7" id="KW-0735">Signal-anchor</keyword>
<dbReference type="KEGG" id="bbel:109464716"/>
<evidence type="ECO:0000256" key="14">
    <source>
        <dbReference type="ARBA" id="ARBA00039109"/>
    </source>
</evidence>
<evidence type="ECO:0000256" key="3">
    <source>
        <dbReference type="ARBA" id="ARBA00006003"/>
    </source>
</evidence>
<evidence type="ECO:0000256" key="2">
    <source>
        <dbReference type="ARBA" id="ARBA00004922"/>
    </source>
</evidence>
<dbReference type="GO" id="GO:0001665">
    <property type="term" value="F:alpha-N-acetylgalactosaminide alpha-2,6-sialyltransferase activity"/>
    <property type="evidence" value="ECO:0007669"/>
    <property type="project" value="UniProtKB-EC"/>
</dbReference>
<dbReference type="EC" id="2.4.3.3" evidence="14"/>
<keyword evidence="5" id="KW-0808">Transferase</keyword>
<dbReference type="PANTHER" id="PTHR45941">
    <property type="entry name" value="ALPHA-N-ACETYLGALACTOSAMINIDE ALPHA-2,6-SIALYLTRANSFERASE 2-LIKE-RELATED"/>
    <property type="match status" value="1"/>
</dbReference>
<feature type="transmembrane region" description="Helical" evidence="18">
    <location>
        <begin position="12"/>
        <end position="30"/>
    </location>
</feature>
<evidence type="ECO:0000256" key="5">
    <source>
        <dbReference type="ARBA" id="ARBA00022679"/>
    </source>
</evidence>
<feature type="region of interest" description="Disordered" evidence="17">
    <location>
        <begin position="378"/>
        <end position="397"/>
    </location>
</feature>
<keyword evidence="12" id="KW-0325">Glycoprotein</keyword>
<evidence type="ECO:0000256" key="7">
    <source>
        <dbReference type="ARBA" id="ARBA00022968"/>
    </source>
</evidence>
<feature type="region of interest" description="Disordered" evidence="17">
    <location>
        <begin position="67"/>
        <end position="181"/>
    </location>
</feature>
<dbReference type="OrthoDB" id="10264956at2759"/>
<dbReference type="InterPro" id="IPR038578">
    <property type="entry name" value="GT29-like_sf"/>
</dbReference>
<sequence length="521" mass="60162">MVSSAQMGRFKWLFLLCLFSTLGFVSFSYLRRSPAELGSATYWASSIYNNLPRYEVRRFKGVLDTVDRHNTTTAPGEGRRTTSETSENDSKAKISTPSKELVKETVQRTTKQPHTVHITESGKSQSSNENQTVMDINNNKTDPNETLIVDTGKNRTETTPKPAESGTPPPPTVPPAQRDPKWFLSDDTYTKSKCPSAIRENPEKVPNGRKFIPDIPVLMWNEHINPEEYARLRQFHMCYGWKGIDYQDIKNCLRHLNTSAHRYMFPGWTPDHAGCIRCAVVGNGGILRGSGKGKEIDGHDFVWRVNAAMIEGFEEDVGTRTSFYFHDVNTMRNSQATGRVYGYRHPPQDEETVYANILSAPDMRDYFYYDAAMSWKPVKTGKDKSDTPPSQYGKKPANTKFRMLHPDFMRYLKYHWLNSSRGYGRFEDIYRPTTGAAMLLTALHTCDVTHAYGFITADHRQYSDHYYETDYRHAVVFYVNHDFQMEIELWDKLQKSGLMTLYRGNKTQPTQRYRYTRRYEN</sequence>
<comment type="subcellular location">
    <subcellularLocation>
        <location evidence="1">Golgi apparatus membrane</location>
        <topology evidence="1">Single-pass type II membrane protein</topology>
    </subcellularLocation>
</comment>
<evidence type="ECO:0000313" key="20">
    <source>
        <dbReference type="RefSeq" id="XP_019617339.1"/>
    </source>
</evidence>
<keyword evidence="9" id="KW-0333">Golgi apparatus</keyword>
<evidence type="ECO:0000256" key="10">
    <source>
        <dbReference type="ARBA" id="ARBA00023136"/>
    </source>
</evidence>
<dbReference type="InterPro" id="IPR001675">
    <property type="entry name" value="Glyco_trans_29"/>
</dbReference>
<comment type="catalytic activity">
    <reaction evidence="15">
        <text>a 3-O-[N-acetyl-alpha-neuraminyl-(2-&gt;3)-beta-D-galactosyl-(1-&gt;3)-N-acetyl-alpha-D-galactosaminyl]-L-threonyl-[protein] + CMP-N-acetyl-beta-neuraminate = a 3-O-{alpha-Neu5Ac-(2-&gt;3)-beta-D-Gal-(1-&gt;3)-[alpha-Neu5Ac-(2-&gt;6)]-alpha-D-GalNAc}-L-threonyl-[protein] + CMP + H(+)</text>
        <dbReference type="Rhea" id="RHEA:81659"/>
        <dbReference type="Rhea" id="RHEA-COMP:14417"/>
        <dbReference type="Rhea" id="RHEA-COMP:16763"/>
        <dbReference type="ChEBI" id="CHEBI:15378"/>
        <dbReference type="ChEBI" id="CHEBI:57812"/>
        <dbReference type="ChEBI" id="CHEBI:60377"/>
        <dbReference type="ChEBI" id="CHEBI:139598"/>
        <dbReference type="ChEBI" id="CHEBI:156398"/>
    </reaction>
    <physiologicalReaction direction="left-to-right" evidence="15">
        <dbReference type="Rhea" id="RHEA:81660"/>
    </physiologicalReaction>
</comment>
<evidence type="ECO:0000256" key="16">
    <source>
        <dbReference type="ARBA" id="ARBA00052285"/>
    </source>
</evidence>
<keyword evidence="11" id="KW-1015">Disulfide bond</keyword>
<dbReference type="RefSeq" id="XP_019617339.1">
    <property type="nucleotide sequence ID" value="XM_019761780.1"/>
</dbReference>
<evidence type="ECO:0000256" key="4">
    <source>
        <dbReference type="ARBA" id="ARBA00022676"/>
    </source>
</evidence>
<dbReference type="AlphaFoldDB" id="A0A6P4Y4M1"/>
<feature type="compositionally biased region" description="Polar residues" evidence="17">
    <location>
        <begin position="121"/>
        <end position="141"/>
    </location>
</feature>
<comment type="pathway">
    <text evidence="2">Protein modification; protein glycosylation.</text>
</comment>
<dbReference type="PANTHER" id="PTHR45941:SF2">
    <property type="entry name" value="ALPHA-N-ACETYLGALACTOSAMINIDE ALPHA-2,6-SIALYLTRANSFERASE 2-LIKE"/>
    <property type="match status" value="1"/>
</dbReference>